<name>A0A7H8T6D3_STRCX</name>
<evidence type="ECO:0000313" key="8">
    <source>
        <dbReference type="Proteomes" id="UP000509418"/>
    </source>
</evidence>
<dbReference type="InterPro" id="IPR038658">
    <property type="entry name" value="SsgB_sf"/>
</dbReference>
<sequence>MDHLAATDEEFDALLDASSLGAPHVVAESGGIPAAARRRMAQALHQQRRSLDIPDSTTHLQHDEADHQPGEPAGEERAARKIQVVGRGHVLGVIGGGKSTVFAALEHRLSASTSSARRYQPLARHPWPVPSTPVLLRSSLRLFDGLEEVTKAGRPRHGVPCREVLVLLPVRANGAQPMRAWVENAWCRTSPEAQDAALVLYAYRRAMQLLWPDRTAGTQQGLQVSNWPWARPRLRNLRHLIEPSVQSEHPLFSITPTGLLTCPAAPARLHLARFTSYAYTAAGDGLLVPRTNGASRERRVEAGTARCELREPTRTANMTLRRRSVDGVPQLSAELPMLFHFDERESLALTSELQTRLTYRVSDPYAVEARFRTDDQRETVWIFARDLLKNGLERRDGLGDVAVWPGNGMLGEPRVFLRICSPEGSALLSAADTDVRAFLEEVSGLVAYGAEHPHLAPALNALEATIGELARPGRRD</sequence>
<evidence type="ECO:0000256" key="1">
    <source>
        <dbReference type="ARBA" id="ARBA00004431"/>
    </source>
</evidence>
<comment type="similarity">
    <text evidence="2">Belongs to the SsgA family.</text>
</comment>
<dbReference type="InterPro" id="IPR006776">
    <property type="entry name" value="SsgB"/>
</dbReference>
<dbReference type="Gene3D" id="2.30.31.20">
    <property type="entry name" value="Sporulation-specific cell division protein SsgB"/>
    <property type="match status" value="1"/>
</dbReference>
<comment type="subcellular location">
    <subcellularLocation>
        <location evidence="1">Cell septum</location>
    </subcellularLocation>
</comment>
<dbReference type="Proteomes" id="UP000509418">
    <property type="component" value="Chromosome"/>
</dbReference>
<organism evidence="7 8">
    <name type="scientific">Streptomyces chartreusis</name>
    <dbReference type="NCBI Taxonomy" id="1969"/>
    <lineage>
        <taxon>Bacteria</taxon>
        <taxon>Bacillati</taxon>
        <taxon>Actinomycetota</taxon>
        <taxon>Actinomycetes</taxon>
        <taxon>Kitasatosporales</taxon>
        <taxon>Streptomycetaceae</taxon>
        <taxon>Streptomyces</taxon>
    </lineage>
</organism>
<keyword evidence="6" id="KW-0131">Cell cycle</keyword>
<evidence type="ECO:0000256" key="6">
    <source>
        <dbReference type="ARBA" id="ARBA00023306"/>
    </source>
</evidence>
<dbReference type="AlphaFoldDB" id="A0A7H8T6D3"/>
<dbReference type="GO" id="GO:0030435">
    <property type="term" value="P:sporulation resulting in formation of a cellular spore"/>
    <property type="evidence" value="ECO:0007669"/>
    <property type="project" value="UniProtKB-KW"/>
</dbReference>
<evidence type="ECO:0000256" key="2">
    <source>
        <dbReference type="ARBA" id="ARBA00009323"/>
    </source>
</evidence>
<protein>
    <submittedName>
        <fullName evidence="7">SsgA family sporulation/cell division regulator</fullName>
    </submittedName>
</protein>
<accession>A0A7H8T6D3</accession>
<proteinExistence type="inferred from homology"/>
<evidence type="ECO:0000313" key="7">
    <source>
        <dbReference type="EMBL" id="QKZ19096.1"/>
    </source>
</evidence>
<evidence type="ECO:0000256" key="3">
    <source>
        <dbReference type="ARBA" id="ARBA00022618"/>
    </source>
</evidence>
<dbReference type="EMBL" id="CP056041">
    <property type="protein sequence ID" value="QKZ19096.1"/>
    <property type="molecule type" value="Genomic_DNA"/>
</dbReference>
<gene>
    <name evidence="7" type="ORF">HUT05_17990</name>
</gene>
<evidence type="ECO:0000256" key="4">
    <source>
        <dbReference type="ARBA" id="ARBA00022969"/>
    </source>
</evidence>
<keyword evidence="4" id="KW-0749">Sporulation</keyword>
<dbReference type="GO" id="GO:0000917">
    <property type="term" value="P:division septum assembly"/>
    <property type="evidence" value="ECO:0007669"/>
    <property type="project" value="UniProtKB-KW"/>
</dbReference>
<evidence type="ECO:0000256" key="5">
    <source>
        <dbReference type="ARBA" id="ARBA00023210"/>
    </source>
</evidence>
<dbReference type="Pfam" id="PF04686">
    <property type="entry name" value="SsgA"/>
    <property type="match status" value="1"/>
</dbReference>
<reference evidence="7 8" key="1">
    <citation type="submission" date="2020-06" db="EMBL/GenBank/DDBJ databases">
        <title>Genome mining for natural products.</title>
        <authorList>
            <person name="Zhang B."/>
            <person name="Shi J."/>
            <person name="Ge H."/>
        </authorList>
    </citation>
    <scope>NUCLEOTIDE SEQUENCE [LARGE SCALE GENOMIC DNA]</scope>
    <source>
        <strain evidence="7 8">NA02069</strain>
    </source>
</reference>
<dbReference type="GO" id="GO:0030428">
    <property type="term" value="C:cell septum"/>
    <property type="evidence" value="ECO:0007669"/>
    <property type="project" value="UniProtKB-SubCell"/>
</dbReference>
<keyword evidence="3 7" id="KW-0132">Cell division</keyword>
<keyword evidence="5" id="KW-0717">Septation</keyword>
<keyword evidence="8" id="KW-1185">Reference proteome</keyword>